<accession>A0ABD0YV14</accession>
<evidence type="ECO:0000313" key="8">
    <source>
        <dbReference type="Proteomes" id="UP001558652"/>
    </source>
</evidence>
<evidence type="ECO:0000256" key="1">
    <source>
        <dbReference type="ARBA" id="ARBA00009451"/>
    </source>
</evidence>
<sequence length="181" mass="21277">MEPLEEEGKELTKKMRWLTYNDLIFPPQVPGENPRPAYICLVKENIKYSPKKMWYIACLVRGMSVDEAIRQLSFVSRKGAEIAKETIKEAQSLAIQDHNVEYKSNLWVAESFVGKGPVVHGIRRHARMRIGKVEYKHCHYFVRLEEGKPPDNYYNRPSFDKQSMVDRWMKMIRNRKISSSL</sequence>
<proteinExistence type="inferred from homology"/>
<dbReference type="InterPro" id="IPR036394">
    <property type="entry name" value="Ribosomal_uL22_sf"/>
</dbReference>
<comment type="caution">
    <text evidence="7">The sequence shown here is derived from an EMBL/GenBank/DDBJ whole genome shotgun (WGS) entry which is preliminary data.</text>
</comment>
<dbReference type="CDD" id="cd00336">
    <property type="entry name" value="Ribosomal_L22"/>
    <property type="match status" value="1"/>
</dbReference>
<dbReference type="PANTHER" id="PTHR13501">
    <property type="entry name" value="CHLOROPLAST 50S RIBOSOMAL PROTEIN L22-RELATED"/>
    <property type="match status" value="1"/>
</dbReference>
<keyword evidence="2 6" id="KW-0689">Ribosomal protein</keyword>
<dbReference type="Gene3D" id="3.90.470.10">
    <property type="entry name" value="Ribosomal protein L22/L17"/>
    <property type="match status" value="1"/>
</dbReference>
<evidence type="ECO:0000256" key="2">
    <source>
        <dbReference type="ARBA" id="ARBA00022980"/>
    </source>
</evidence>
<dbReference type="GO" id="GO:1990904">
    <property type="term" value="C:ribonucleoprotein complex"/>
    <property type="evidence" value="ECO:0007669"/>
    <property type="project" value="UniProtKB-KW"/>
</dbReference>
<evidence type="ECO:0000256" key="5">
    <source>
        <dbReference type="ARBA" id="ARBA00035506"/>
    </source>
</evidence>
<evidence type="ECO:0000256" key="4">
    <source>
        <dbReference type="ARBA" id="ARBA00035286"/>
    </source>
</evidence>
<evidence type="ECO:0000256" key="6">
    <source>
        <dbReference type="RuleBase" id="RU004005"/>
    </source>
</evidence>
<reference evidence="7 8" key="1">
    <citation type="submission" date="2024-07" db="EMBL/GenBank/DDBJ databases">
        <title>Chromosome-level genome assembly of the water stick insect Ranatra chinensis (Heteroptera: Nepidae).</title>
        <authorList>
            <person name="Liu X."/>
        </authorList>
    </citation>
    <scope>NUCLEOTIDE SEQUENCE [LARGE SCALE GENOMIC DNA]</scope>
    <source>
        <strain evidence="7">Cailab_2021Rc</strain>
        <tissue evidence="7">Muscle</tissue>
    </source>
</reference>
<evidence type="ECO:0000313" key="7">
    <source>
        <dbReference type="EMBL" id="KAL1131187.1"/>
    </source>
</evidence>
<gene>
    <name evidence="7" type="ORF">AAG570_012423</name>
</gene>
<keyword evidence="8" id="KW-1185">Reference proteome</keyword>
<dbReference type="SUPFAM" id="SSF54843">
    <property type="entry name" value="Ribosomal protein L22"/>
    <property type="match status" value="1"/>
</dbReference>
<evidence type="ECO:0000256" key="3">
    <source>
        <dbReference type="ARBA" id="ARBA00023274"/>
    </source>
</evidence>
<organism evidence="7 8">
    <name type="scientific">Ranatra chinensis</name>
    <dbReference type="NCBI Taxonomy" id="642074"/>
    <lineage>
        <taxon>Eukaryota</taxon>
        <taxon>Metazoa</taxon>
        <taxon>Ecdysozoa</taxon>
        <taxon>Arthropoda</taxon>
        <taxon>Hexapoda</taxon>
        <taxon>Insecta</taxon>
        <taxon>Pterygota</taxon>
        <taxon>Neoptera</taxon>
        <taxon>Paraneoptera</taxon>
        <taxon>Hemiptera</taxon>
        <taxon>Heteroptera</taxon>
        <taxon>Panheteroptera</taxon>
        <taxon>Nepomorpha</taxon>
        <taxon>Nepidae</taxon>
        <taxon>Ranatrinae</taxon>
        <taxon>Ranatra</taxon>
    </lineage>
</organism>
<dbReference type="InterPro" id="IPR001063">
    <property type="entry name" value="Ribosomal_uL22"/>
</dbReference>
<dbReference type="EMBL" id="JBFDAA010000007">
    <property type="protein sequence ID" value="KAL1131187.1"/>
    <property type="molecule type" value="Genomic_DNA"/>
</dbReference>
<dbReference type="AlphaFoldDB" id="A0ABD0YV14"/>
<keyword evidence="3 6" id="KW-0687">Ribonucleoprotein</keyword>
<dbReference type="PANTHER" id="PTHR13501:SF8">
    <property type="entry name" value="LARGE RIBOSOMAL SUBUNIT PROTEIN UL22M"/>
    <property type="match status" value="1"/>
</dbReference>
<comment type="similarity">
    <text evidence="1 6">Belongs to the universal ribosomal protein uL22 family.</text>
</comment>
<dbReference type="Proteomes" id="UP001558652">
    <property type="component" value="Unassembled WGS sequence"/>
</dbReference>
<dbReference type="Pfam" id="PF00237">
    <property type="entry name" value="Ribosomal_L22"/>
    <property type="match status" value="1"/>
</dbReference>
<name>A0ABD0YV14_9HEMI</name>
<protein>
    <recommendedName>
        <fullName evidence="4">Large ribosomal subunit protein uL22m</fullName>
    </recommendedName>
    <alternativeName>
        <fullName evidence="5">39S ribosomal protein L22, mitochondrial</fullName>
    </alternativeName>
</protein>
<dbReference type="GO" id="GO:0005840">
    <property type="term" value="C:ribosome"/>
    <property type="evidence" value="ECO:0007669"/>
    <property type="project" value="UniProtKB-KW"/>
</dbReference>
<dbReference type="InterPro" id="IPR047867">
    <property type="entry name" value="Ribosomal_uL22_bac/org-type"/>
</dbReference>